<dbReference type="GO" id="GO:0043138">
    <property type="term" value="F:3'-5' DNA helicase activity"/>
    <property type="evidence" value="ECO:0007669"/>
    <property type="project" value="UniProtKB-EC"/>
</dbReference>
<dbReference type="InterPro" id="IPR027417">
    <property type="entry name" value="P-loop_NTPase"/>
</dbReference>
<dbReference type="CDD" id="cd18807">
    <property type="entry name" value="SF1_C_UvrD"/>
    <property type="match status" value="1"/>
</dbReference>
<dbReference type="GO" id="GO:0000725">
    <property type="term" value="P:recombinational repair"/>
    <property type="evidence" value="ECO:0007669"/>
    <property type="project" value="TreeGrafter"/>
</dbReference>
<feature type="domain" description="UvrD-like helicase C-terminal" evidence="12">
    <location>
        <begin position="294"/>
        <end position="579"/>
    </location>
</feature>
<evidence type="ECO:0000256" key="1">
    <source>
        <dbReference type="ARBA" id="ARBA00009922"/>
    </source>
</evidence>
<dbReference type="InterPro" id="IPR014016">
    <property type="entry name" value="UvrD-like_ATP-bd"/>
</dbReference>
<dbReference type="InterPro" id="IPR000212">
    <property type="entry name" value="DNA_helicase_UvrD/REP"/>
</dbReference>
<dbReference type="Pfam" id="PF00580">
    <property type="entry name" value="UvrD-helicase"/>
    <property type="match status" value="1"/>
</dbReference>
<name>A0A381P3N2_9ZZZZ</name>
<keyword evidence="7" id="KW-0413">Isomerase</keyword>
<dbReference type="PANTHER" id="PTHR11070">
    <property type="entry name" value="UVRD / RECB / PCRA DNA HELICASE FAMILY MEMBER"/>
    <property type="match status" value="1"/>
</dbReference>
<dbReference type="EMBL" id="UINC01000810">
    <property type="protein sequence ID" value="SUZ61546.1"/>
    <property type="molecule type" value="Genomic_DNA"/>
</dbReference>
<dbReference type="EC" id="5.6.2.4" evidence="9"/>
<dbReference type="PROSITE" id="PS51217">
    <property type="entry name" value="UVRD_HELICASE_CTER"/>
    <property type="match status" value="1"/>
</dbReference>
<evidence type="ECO:0000256" key="5">
    <source>
        <dbReference type="ARBA" id="ARBA00022840"/>
    </source>
</evidence>
<dbReference type="GO" id="GO:0005524">
    <property type="term" value="F:ATP binding"/>
    <property type="evidence" value="ECO:0007669"/>
    <property type="project" value="UniProtKB-KW"/>
</dbReference>
<comment type="catalytic activity">
    <reaction evidence="10">
        <text>ATP + H2O = ADP + phosphate + H(+)</text>
        <dbReference type="Rhea" id="RHEA:13065"/>
        <dbReference type="ChEBI" id="CHEBI:15377"/>
        <dbReference type="ChEBI" id="CHEBI:15378"/>
        <dbReference type="ChEBI" id="CHEBI:30616"/>
        <dbReference type="ChEBI" id="CHEBI:43474"/>
        <dbReference type="ChEBI" id="CHEBI:456216"/>
        <dbReference type="EC" id="5.6.2.4"/>
    </reaction>
</comment>
<dbReference type="Pfam" id="PF13361">
    <property type="entry name" value="UvrD_C"/>
    <property type="match status" value="1"/>
</dbReference>
<protein>
    <recommendedName>
        <fullName evidence="9">DNA 3'-5' helicase</fullName>
        <ecNumber evidence="9">5.6.2.4</ecNumber>
    </recommendedName>
</protein>
<accession>A0A381P3N2</accession>
<keyword evidence="5" id="KW-0067">ATP-binding</keyword>
<dbReference type="Gene3D" id="3.40.50.300">
    <property type="entry name" value="P-loop containing nucleotide triphosphate hydrolases"/>
    <property type="match status" value="2"/>
</dbReference>
<dbReference type="Gene3D" id="1.10.486.10">
    <property type="entry name" value="PCRA, domain 4"/>
    <property type="match status" value="1"/>
</dbReference>
<evidence type="ECO:0000259" key="11">
    <source>
        <dbReference type="PROSITE" id="PS51198"/>
    </source>
</evidence>
<dbReference type="GO" id="GO:0005829">
    <property type="term" value="C:cytosol"/>
    <property type="evidence" value="ECO:0007669"/>
    <property type="project" value="TreeGrafter"/>
</dbReference>
<dbReference type="FunFam" id="1.10.486.10:FF:000003">
    <property type="entry name" value="ATP-dependent DNA helicase"/>
    <property type="match status" value="1"/>
</dbReference>
<evidence type="ECO:0000256" key="2">
    <source>
        <dbReference type="ARBA" id="ARBA00022741"/>
    </source>
</evidence>
<dbReference type="PROSITE" id="PS51198">
    <property type="entry name" value="UVRD_HELICASE_ATP_BIND"/>
    <property type="match status" value="1"/>
</dbReference>
<dbReference type="InterPro" id="IPR014017">
    <property type="entry name" value="DNA_helicase_UvrD-like_C"/>
</dbReference>
<gene>
    <name evidence="13" type="ORF">METZ01_LOCUS14400</name>
</gene>
<dbReference type="GO" id="GO:0003677">
    <property type="term" value="F:DNA binding"/>
    <property type="evidence" value="ECO:0007669"/>
    <property type="project" value="UniProtKB-KW"/>
</dbReference>
<dbReference type="GO" id="GO:0016787">
    <property type="term" value="F:hydrolase activity"/>
    <property type="evidence" value="ECO:0007669"/>
    <property type="project" value="UniProtKB-KW"/>
</dbReference>
<dbReference type="AlphaFoldDB" id="A0A381P3N2"/>
<comment type="catalytic activity">
    <reaction evidence="8">
        <text>Couples ATP hydrolysis with the unwinding of duplex DNA by translocating in the 3'-5' direction.</text>
        <dbReference type="EC" id="5.6.2.4"/>
    </reaction>
</comment>
<keyword evidence="3" id="KW-0378">Hydrolase</keyword>
<dbReference type="SUPFAM" id="SSF52540">
    <property type="entry name" value="P-loop containing nucleoside triphosphate hydrolases"/>
    <property type="match status" value="1"/>
</dbReference>
<proteinExistence type="inferred from homology"/>
<organism evidence="13">
    <name type="scientific">marine metagenome</name>
    <dbReference type="NCBI Taxonomy" id="408172"/>
    <lineage>
        <taxon>unclassified sequences</taxon>
        <taxon>metagenomes</taxon>
        <taxon>ecological metagenomes</taxon>
    </lineage>
</organism>
<dbReference type="Gene3D" id="1.10.10.160">
    <property type="match status" value="1"/>
</dbReference>
<comment type="similarity">
    <text evidence="1">Belongs to the helicase family. UvrD subfamily.</text>
</comment>
<evidence type="ECO:0000256" key="6">
    <source>
        <dbReference type="ARBA" id="ARBA00023125"/>
    </source>
</evidence>
<keyword evidence="4" id="KW-0347">Helicase</keyword>
<keyword evidence="2" id="KW-0547">Nucleotide-binding</keyword>
<evidence type="ECO:0000256" key="8">
    <source>
        <dbReference type="ARBA" id="ARBA00034617"/>
    </source>
</evidence>
<dbReference type="PANTHER" id="PTHR11070:SF2">
    <property type="entry name" value="ATP-DEPENDENT DNA HELICASE SRS2"/>
    <property type="match status" value="1"/>
</dbReference>
<dbReference type="InterPro" id="IPR013986">
    <property type="entry name" value="DExx_box_DNA_helicase_dom_sf"/>
</dbReference>
<feature type="domain" description="UvrD-like helicase ATP-binding" evidence="11">
    <location>
        <begin position="11"/>
        <end position="293"/>
    </location>
</feature>
<evidence type="ECO:0000256" key="10">
    <source>
        <dbReference type="ARBA" id="ARBA00048988"/>
    </source>
</evidence>
<evidence type="ECO:0000256" key="9">
    <source>
        <dbReference type="ARBA" id="ARBA00034808"/>
    </source>
</evidence>
<reference evidence="13" key="1">
    <citation type="submission" date="2018-05" db="EMBL/GenBank/DDBJ databases">
        <authorList>
            <person name="Lanie J.A."/>
            <person name="Ng W.-L."/>
            <person name="Kazmierczak K.M."/>
            <person name="Andrzejewski T.M."/>
            <person name="Davidsen T.M."/>
            <person name="Wayne K.J."/>
            <person name="Tettelin H."/>
            <person name="Glass J.I."/>
            <person name="Rusch D."/>
            <person name="Podicherti R."/>
            <person name="Tsui H.-C.T."/>
            <person name="Winkler M.E."/>
        </authorList>
    </citation>
    <scope>NUCLEOTIDE SEQUENCE</scope>
</reference>
<evidence type="ECO:0000259" key="12">
    <source>
        <dbReference type="PROSITE" id="PS51217"/>
    </source>
</evidence>
<keyword evidence="6" id="KW-0238">DNA-binding</keyword>
<evidence type="ECO:0000256" key="7">
    <source>
        <dbReference type="ARBA" id="ARBA00023235"/>
    </source>
</evidence>
<dbReference type="GO" id="GO:0033202">
    <property type="term" value="C:DNA helicase complex"/>
    <property type="evidence" value="ECO:0007669"/>
    <property type="project" value="TreeGrafter"/>
</dbReference>
<evidence type="ECO:0000256" key="3">
    <source>
        <dbReference type="ARBA" id="ARBA00022801"/>
    </source>
</evidence>
<dbReference type="CDD" id="cd17932">
    <property type="entry name" value="DEXQc_UvrD"/>
    <property type="match status" value="1"/>
</dbReference>
<dbReference type="Pfam" id="PF21196">
    <property type="entry name" value="PcrA_UvrD_tudor"/>
    <property type="match status" value="1"/>
</dbReference>
<sequence length="751" mass="84745">MGDSASPLHLNGLNTNQLEATSHFEGPLLVLAGAGSGKTRVLTARVCHLIQEFGISPKKILTVTFTNKAAGEMRERITKLLGSEPIGMWMGTFHAMGARLLRRHADRLGWDRSFSIFDSDQSLRLIKSVQEELGLDLKRWNPKAIRAEISNSKNRLEDDKTFQLETQSGSELFIRTVGQVFSAYQEALQAQDAFDFDDLLMKPVELLEGHRDLLEHYRGRFSFILVDEYQDTNRAQFRFVELLARAHGNLMVVGDPDQSIYAWRGADVRNILDFETAFPSTRVVPLEINYRSKESILSAANAVIGENVNRPKKILRASRKGGDKITLVETSNEKDEAQWIVSEIQDQIQSTQGLSICDCAVLYRTNAQARALEDAFLRARMPYQVVGGLRFYQRREIQDVLAYLRLISNPKDKTAFDRIVNYPRRGIGHTTREHLTRWAVDQGVTMLEAAGRAEEVPGIRTAGVRGLKQFADLMRRLSLRATQATIGEILEGLVEDISLIKHLNNEGPDGEDRVRNVIELIAGTLDFDATLAQTIEPDEIDTFTELDLFLQEVALIADLDRLDPGSETVTLMTLHNAKGLEFSLVFIAGLEEGLFPLSRAYDEADALEEERRLFYVGITRAEDKLFMSWARQRRRAGDFTYGSLSSFVSAIPDKLLEYRKSNWLSPGRYSKPIAIQNRGYKISHEQDEAFDMNQDSPGFVLGERVIHQTFGSGAVMEISGFGRDMKVKVKFDDVGEKKLLLRYAGLEKDWP</sequence>
<evidence type="ECO:0000256" key="4">
    <source>
        <dbReference type="ARBA" id="ARBA00022806"/>
    </source>
</evidence>
<evidence type="ECO:0000313" key="13">
    <source>
        <dbReference type="EMBL" id="SUZ61546.1"/>
    </source>
</evidence>